<sequence>MNAMNNFEQILNQVTEAQRRFFSNWTSMMPGMENFNISNARQSFDDVLKFQEDIVKGSLELQTSLSRLSIETQRKLWDNYFTMMRRG</sequence>
<dbReference type="Proteomes" id="UP000715781">
    <property type="component" value="Unassembled WGS sequence"/>
</dbReference>
<gene>
    <name evidence="1" type="ORF">KME32_27195</name>
</gene>
<name>A0A951Q2I2_9NOST</name>
<protein>
    <recommendedName>
        <fullName evidence="3">Phasin protein</fullName>
    </recommendedName>
</protein>
<reference evidence="1" key="1">
    <citation type="submission" date="2021-05" db="EMBL/GenBank/DDBJ databases">
        <authorList>
            <person name="Pietrasiak N."/>
            <person name="Ward R."/>
            <person name="Stajich J.E."/>
            <person name="Kurbessoian T."/>
        </authorList>
    </citation>
    <scope>NUCLEOTIDE SEQUENCE</scope>
    <source>
        <strain evidence="1">JT2-VF2</strain>
    </source>
</reference>
<organism evidence="1 2">
    <name type="scientific">Mojavia pulchra JT2-VF2</name>
    <dbReference type="NCBI Taxonomy" id="287848"/>
    <lineage>
        <taxon>Bacteria</taxon>
        <taxon>Bacillati</taxon>
        <taxon>Cyanobacteriota</taxon>
        <taxon>Cyanophyceae</taxon>
        <taxon>Nostocales</taxon>
        <taxon>Nostocaceae</taxon>
    </lineage>
</organism>
<evidence type="ECO:0008006" key="3">
    <source>
        <dbReference type="Google" id="ProtNLM"/>
    </source>
</evidence>
<evidence type="ECO:0000313" key="1">
    <source>
        <dbReference type="EMBL" id="MBW4564744.1"/>
    </source>
</evidence>
<proteinExistence type="predicted"/>
<reference evidence="1" key="2">
    <citation type="journal article" date="2022" name="Microbiol. Resour. Announc.">
        <title>Metagenome Sequencing to Explore Phylogenomics of Terrestrial Cyanobacteria.</title>
        <authorList>
            <person name="Ward R.D."/>
            <person name="Stajich J.E."/>
            <person name="Johansen J.R."/>
            <person name="Huntemann M."/>
            <person name="Clum A."/>
            <person name="Foster B."/>
            <person name="Foster B."/>
            <person name="Roux S."/>
            <person name="Palaniappan K."/>
            <person name="Varghese N."/>
            <person name="Mukherjee S."/>
            <person name="Reddy T.B.K."/>
            <person name="Daum C."/>
            <person name="Copeland A."/>
            <person name="Chen I.A."/>
            <person name="Ivanova N.N."/>
            <person name="Kyrpides N.C."/>
            <person name="Shapiro N."/>
            <person name="Eloe-Fadrosh E.A."/>
            <person name="Pietrasiak N."/>
        </authorList>
    </citation>
    <scope>NUCLEOTIDE SEQUENCE</scope>
    <source>
        <strain evidence="1">JT2-VF2</strain>
    </source>
</reference>
<dbReference type="EMBL" id="JAHHHN010000025">
    <property type="protein sequence ID" value="MBW4564744.1"/>
    <property type="molecule type" value="Genomic_DNA"/>
</dbReference>
<dbReference type="AlphaFoldDB" id="A0A951Q2I2"/>
<evidence type="ECO:0000313" key="2">
    <source>
        <dbReference type="Proteomes" id="UP000715781"/>
    </source>
</evidence>
<comment type="caution">
    <text evidence="1">The sequence shown here is derived from an EMBL/GenBank/DDBJ whole genome shotgun (WGS) entry which is preliminary data.</text>
</comment>
<accession>A0A951Q2I2</accession>